<accession>A0A5C4J8U3</accession>
<reference evidence="9 10" key="1">
    <citation type="submission" date="2019-05" db="EMBL/GenBank/DDBJ databases">
        <title>Draft genome sequence of Actinomadura sp. 14C53.</title>
        <authorList>
            <person name="Saricaoglu S."/>
            <person name="Isik K."/>
        </authorList>
    </citation>
    <scope>NUCLEOTIDE SEQUENCE [LARGE SCALE GENOMIC DNA]</scope>
    <source>
        <strain evidence="9 10">14C53</strain>
    </source>
</reference>
<gene>
    <name evidence="9" type="ORF">ETD83_21645</name>
</gene>
<feature type="transmembrane region" description="Helical" evidence="8">
    <location>
        <begin position="68"/>
        <end position="90"/>
    </location>
</feature>
<evidence type="ECO:0000256" key="1">
    <source>
        <dbReference type="ARBA" id="ARBA00004651"/>
    </source>
</evidence>
<feature type="transmembrane region" description="Helical" evidence="8">
    <location>
        <begin position="296"/>
        <end position="315"/>
    </location>
</feature>
<evidence type="ECO:0000256" key="3">
    <source>
        <dbReference type="ARBA" id="ARBA00022679"/>
    </source>
</evidence>
<proteinExistence type="inferred from homology"/>
<organism evidence="9 10">
    <name type="scientific">Actinomadura soli</name>
    <dbReference type="NCBI Taxonomy" id="2508997"/>
    <lineage>
        <taxon>Bacteria</taxon>
        <taxon>Bacillati</taxon>
        <taxon>Actinomycetota</taxon>
        <taxon>Actinomycetes</taxon>
        <taxon>Streptosporangiales</taxon>
        <taxon>Thermomonosporaceae</taxon>
        <taxon>Actinomadura</taxon>
    </lineage>
</organism>
<dbReference type="RefSeq" id="WP_138646965.1">
    <property type="nucleotide sequence ID" value="NZ_VCKW01000111.1"/>
</dbReference>
<dbReference type="AlphaFoldDB" id="A0A5C4J8U3"/>
<keyword evidence="6 8" id="KW-0472">Membrane</keyword>
<keyword evidence="5 8" id="KW-1133">Transmembrane helix</keyword>
<evidence type="ECO:0000256" key="8">
    <source>
        <dbReference type="SAM" id="Phobius"/>
    </source>
</evidence>
<comment type="caution">
    <text evidence="9">The sequence shown here is derived from an EMBL/GenBank/DDBJ whole genome shotgun (WGS) entry which is preliminary data.</text>
</comment>
<keyword evidence="3" id="KW-0808">Transferase</keyword>
<feature type="transmembrane region" description="Helical" evidence="8">
    <location>
        <begin position="102"/>
        <end position="123"/>
    </location>
</feature>
<dbReference type="Pfam" id="PF09594">
    <property type="entry name" value="GT87"/>
    <property type="match status" value="1"/>
</dbReference>
<dbReference type="InterPro" id="IPR018584">
    <property type="entry name" value="GT87"/>
</dbReference>
<protein>
    <submittedName>
        <fullName evidence="9">DUF2029 domain-containing protein</fullName>
    </submittedName>
</protein>
<keyword evidence="4 8" id="KW-0812">Transmembrane</keyword>
<evidence type="ECO:0000313" key="10">
    <source>
        <dbReference type="Proteomes" id="UP000309174"/>
    </source>
</evidence>
<evidence type="ECO:0000256" key="7">
    <source>
        <dbReference type="ARBA" id="ARBA00024033"/>
    </source>
</evidence>
<evidence type="ECO:0000256" key="4">
    <source>
        <dbReference type="ARBA" id="ARBA00022692"/>
    </source>
</evidence>
<feature type="transmembrane region" description="Helical" evidence="8">
    <location>
        <begin position="129"/>
        <end position="147"/>
    </location>
</feature>
<dbReference type="OrthoDB" id="9774600at2"/>
<evidence type="ECO:0000256" key="2">
    <source>
        <dbReference type="ARBA" id="ARBA00022475"/>
    </source>
</evidence>
<feature type="transmembrane region" description="Helical" evidence="8">
    <location>
        <begin position="208"/>
        <end position="226"/>
    </location>
</feature>
<keyword evidence="2" id="KW-1003">Cell membrane</keyword>
<comment type="similarity">
    <text evidence="7">Belongs to the glycosyltransferase 87 family.</text>
</comment>
<feature type="transmembrane region" description="Helical" evidence="8">
    <location>
        <begin position="182"/>
        <end position="201"/>
    </location>
</feature>
<dbReference type="EMBL" id="VCKW01000111">
    <property type="protein sequence ID" value="TMQ96175.1"/>
    <property type="molecule type" value="Genomic_DNA"/>
</dbReference>
<feature type="transmembrane region" description="Helical" evidence="8">
    <location>
        <begin position="246"/>
        <end position="264"/>
    </location>
</feature>
<comment type="subcellular location">
    <subcellularLocation>
        <location evidence="1">Cell membrane</location>
        <topology evidence="1">Multi-pass membrane protein</topology>
    </subcellularLocation>
</comment>
<dbReference type="GO" id="GO:0016758">
    <property type="term" value="F:hexosyltransferase activity"/>
    <property type="evidence" value="ECO:0007669"/>
    <property type="project" value="InterPro"/>
</dbReference>
<evidence type="ECO:0000256" key="5">
    <source>
        <dbReference type="ARBA" id="ARBA00022989"/>
    </source>
</evidence>
<keyword evidence="10" id="KW-1185">Reference proteome</keyword>
<sequence>MTALAAYHGLRGPEGLRGLDDLEVYLGAVESFRHHHGLYAFRTTSIGDAFTYPPFAALPIMPLTFVPYGLAAVLWTIICIACVIMIAVVGGKYVARKWPYCVLQDAAISSGLIFTAVAVSAPLASNLRFGQISILLSALVVADLLCLSRTRAAGVLVGIAAAIKLTPLIFIPFLWLAGRRQAAVVALATFTACTVATLAIMPRETEKFWLSVVFQGSTVHAFTSSGNISLDASLQRLGLHGHTHKVAWAILCLVVLAAALRRAALASRAGDQFAAVVIIGAASLVVSPISWTHHQIWLVLVAFAVVRWPEWRLFAHRGMAQVAWMAAVLSTMTLSVAEVRPLLAIAVATLVPFQRPADRERPAQLSPH</sequence>
<feature type="transmembrane region" description="Helical" evidence="8">
    <location>
        <begin position="273"/>
        <end position="290"/>
    </location>
</feature>
<dbReference type="Proteomes" id="UP000309174">
    <property type="component" value="Unassembled WGS sequence"/>
</dbReference>
<name>A0A5C4J8U3_9ACTN</name>
<evidence type="ECO:0000256" key="6">
    <source>
        <dbReference type="ARBA" id="ARBA00023136"/>
    </source>
</evidence>
<dbReference type="GO" id="GO:0005886">
    <property type="term" value="C:plasma membrane"/>
    <property type="evidence" value="ECO:0007669"/>
    <property type="project" value="UniProtKB-SubCell"/>
</dbReference>
<feature type="transmembrane region" description="Helical" evidence="8">
    <location>
        <begin position="154"/>
        <end position="176"/>
    </location>
</feature>
<evidence type="ECO:0000313" key="9">
    <source>
        <dbReference type="EMBL" id="TMQ96175.1"/>
    </source>
</evidence>